<accession>A0AAJ0F9R7</accession>
<dbReference type="GO" id="GO:0003735">
    <property type="term" value="F:structural constituent of ribosome"/>
    <property type="evidence" value="ECO:0007669"/>
    <property type="project" value="TreeGrafter"/>
</dbReference>
<name>A0AAJ0F9R7_9PEZI</name>
<gene>
    <name evidence="2" type="ORF">QBC47DRAFT_367432</name>
</gene>
<feature type="compositionally biased region" description="Low complexity" evidence="1">
    <location>
        <begin position="29"/>
        <end position="46"/>
    </location>
</feature>
<dbReference type="PANTHER" id="PTHR28266:SF1">
    <property type="entry name" value="LARGE RIBOSOMAL SUBUNIT PROTEIN ML58"/>
    <property type="match status" value="1"/>
</dbReference>
<dbReference type="EMBL" id="MU839827">
    <property type="protein sequence ID" value="KAK1760541.1"/>
    <property type="molecule type" value="Genomic_DNA"/>
</dbReference>
<keyword evidence="3" id="KW-1185">Reference proteome</keyword>
<protein>
    <submittedName>
        <fullName evidence="2">Mitochondrial ribosomal protein subunit L20-domain-containing protein</fullName>
    </submittedName>
</protein>
<dbReference type="PANTHER" id="PTHR28266">
    <property type="entry name" value="54S RIBOSOMAL PROTEIN L20, MITOCHONDRIAL"/>
    <property type="match status" value="1"/>
</dbReference>
<keyword evidence="2" id="KW-0687">Ribonucleoprotein</keyword>
<dbReference type="Proteomes" id="UP001239445">
    <property type="component" value="Unassembled WGS sequence"/>
</dbReference>
<feature type="region of interest" description="Disordered" evidence="1">
    <location>
        <begin position="24"/>
        <end position="53"/>
    </location>
</feature>
<comment type="caution">
    <text evidence="2">The sequence shown here is derived from an EMBL/GenBank/DDBJ whole genome shotgun (WGS) entry which is preliminary data.</text>
</comment>
<dbReference type="Pfam" id="PF12824">
    <property type="entry name" value="MRP-L20"/>
    <property type="match status" value="1"/>
</dbReference>
<feature type="region of interest" description="Disordered" evidence="1">
    <location>
        <begin position="62"/>
        <end position="81"/>
    </location>
</feature>
<reference evidence="2" key="1">
    <citation type="submission" date="2023-06" db="EMBL/GenBank/DDBJ databases">
        <title>Genome-scale phylogeny and comparative genomics of the fungal order Sordariales.</title>
        <authorList>
            <consortium name="Lawrence Berkeley National Laboratory"/>
            <person name="Hensen N."/>
            <person name="Bonometti L."/>
            <person name="Westerberg I."/>
            <person name="Brannstrom I.O."/>
            <person name="Guillou S."/>
            <person name="Cros-Aarteil S."/>
            <person name="Calhoun S."/>
            <person name="Haridas S."/>
            <person name="Kuo A."/>
            <person name="Mondo S."/>
            <person name="Pangilinan J."/>
            <person name="Riley R."/>
            <person name="Labutti K."/>
            <person name="Andreopoulos B."/>
            <person name="Lipzen A."/>
            <person name="Chen C."/>
            <person name="Yanf M."/>
            <person name="Daum C."/>
            <person name="Ng V."/>
            <person name="Clum A."/>
            <person name="Steindorff A."/>
            <person name="Ohm R."/>
            <person name="Martin F."/>
            <person name="Silar P."/>
            <person name="Natvig D."/>
            <person name="Lalanne C."/>
            <person name="Gautier V."/>
            <person name="Ament-Velasquez S.L."/>
            <person name="Kruys A."/>
            <person name="Hutchinson M.I."/>
            <person name="Powell A.J."/>
            <person name="Barry K."/>
            <person name="Miller A.N."/>
            <person name="Grigoriev I.V."/>
            <person name="Debuchy R."/>
            <person name="Gladieux P."/>
            <person name="Thoren M.H."/>
            <person name="Johannesson H."/>
        </authorList>
    </citation>
    <scope>NUCLEOTIDE SEQUENCE</scope>
    <source>
        <strain evidence="2">PSN4</strain>
    </source>
</reference>
<evidence type="ECO:0000256" key="1">
    <source>
        <dbReference type="SAM" id="MobiDB-lite"/>
    </source>
</evidence>
<evidence type="ECO:0000313" key="2">
    <source>
        <dbReference type="EMBL" id="KAK1760541.1"/>
    </source>
</evidence>
<dbReference type="GO" id="GO:0005762">
    <property type="term" value="C:mitochondrial large ribosomal subunit"/>
    <property type="evidence" value="ECO:0007669"/>
    <property type="project" value="TreeGrafter"/>
</dbReference>
<organism evidence="2 3">
    <name type="scientific">Echria macrotheca</name>
    <dbReference type="NCBI Taxonomy" id="438768"/>
    <lineage>
        <taxon>Eukaryota</taxon>
        <taxon>Fungi</taxon>
        <taxon>Dikarya</taxon>
        <taxon>Ascomycota</taxon>
        <taxon>Pezizomycotina</taxon>
        <taxon>Sordariomycetes</taxon>
        <taxon>Sordariomycetidae</taxon>
        <taxon>Sordariales</taxon>
        <taxon>Schizotheciaceae</taxon>
        <taxon>Echria</taxon>
    </lineage>
</organism>
<dbReference type="AlphaFoldDB" id="A0AAJ0F9R7"/>
<keyword evidence="2" id="KW-0689">Ribosomal protein</keyword>
<evidence type="ECO:0000313" key="3">
    <source>
        <dbReference type="Proteomes" id="UP001239445"/>
    </source>
</evidence>
<dbReference type="InterPro" id="IPR024388">
    <property type="entry name" value="Ribosomal_mL58"/>
</dbReference>
<feature type="compositionally biased region" description="Low complexity" evidence="1">
    <location>
        <begin position="67"/>
        <end position="81"/>
    </location>
</feature>
<proteinExistence type="predicted"/>
<sequence length="237" mass="26013">MEVQLTRRPVASCCRRLASSPLLGHRRPTILSPATAAAPSTTTPTQTRHKATASRTKRALNIAPHKSFLSPSSSNTTSQKSTHVIFNPPSAAPSVYHTPFKFLPKTDPRRRANLPANLFASSSTIQFSSTPTTTSASVTALPTVGPASPKKYHLTPEDVQQMRELRAADPVRNSVASLANRFGCSKLFVIFCCQSSPQHRDKIREAIAAEQARWGPRKMAAFQERARRRQMLLDGEL</sequence>